<dbReference type="InterPro" id="IPR044750">
    <property type="entry name" value="C2_SRC2/BAP"/>
</dbReference>
<evidence type="ECO:0000313" key="2">
    <source>
        <dbReference type="EMBL" id="KAK6936811.1"/>
    </source>
</evidence>
<comment type="caution">
    <text evidence="2">The sequence shown here is derived from an EMBL/GenBank/DDBJ whole genome shotgun (WGS) entry which is preliminary data.</text>
</comment>
<dbReference type="Pfam" id="PF00168">
    <property type="entry name" value="C2"/>
    <property type="match status" value="1"/>
</dbReference>
<dbReference type="SMART" id="SM00239">
    <property type="entry name" value="C2"/>
    <property type="match status" value="1"/>
</dbReference>
<dbReference type="EMBL" id="JBAMMX010000007">
    <property type="protein sequence ID" value="KAK6936811.1"/>
    <property type="molecule type" value="Genomic_DNA"/>
</dbReference>
<reference evidence="2 3" key="1">
    <citation type="submission" date="2023-12" db="EMBL/GenBank/DDBJ databases">
        <title>A high-quality genome assembly for Dillenia turbinata (Dilleniales).</title>
        <authorList>
            <person name="Chanderbali A."/>
        </authorList>
    </citation>
    <scope>NUCLEOTIDE SEQUENCE [LARGE SCALE GENOMIC DNA]</scope>
    <source>
        <strain evidence="2">LSX21</strain>
        <tissue evidence="2">Leaf</tissue>
    </source>
</reference>
<dbReference type="GO" id="GO:0006952">
    <property type="term" value="P:defense response"/>
    <property type="evidence" value="ECO:0007669"/>
    <property type="project" value="InterPro"/>
</dbReference>
<dbReference type="SUPFAM" id="SSF49562">
    <property type="entry name" value="C2 domain (Calcium/lipid-binding domain, CaLB)"/>
    <property type="match status" value="1"/>
</dbReference>
<dbReference type="Gene3D" id="2.60.40.150">
    <property type="entry name" value="C2 domain"/>
    <property type="match status" value="1"/>
</dbReference>
<dbReference type="Proteomes" id="UP001370490">
    <property type="component" value="Unassembled WGS sequence"/>
</dbReference>
<gene>
    <name evidence="2" type="ORF">RJ641_033841</name>
</gene>
<dbReference type="PROSITE" id="PS50004">
    <property type="entry name" value="C2"/>
    <property type="match status" value="1"/>
</dbReference>
<evidence type="ECO:0000259" key="1">
    <source>
        <dbReference type="PROSITE" id="PS50004"/>
    </source>
</evidence>
<dbReference type="PANTHER" id="PTHR32246">
    <property type="entry name" value="INGRESSION PROTEIN FIC1"/>
    <property type="match status" value="1"/>
</dbReference>
<dbReference type="InterPro" id="IPR000008">
    <property type="entry name" value="C2_dom"/>
</dbReference>
<dbReference type="InterPro" id="IPR035892">
    <property type="entry name" value="C2_domain_sf"/>
</dbReference>
<organism evidence="2 3">
    <name type="scientific">Dillenia turbinata</name>
    <dbReference type="NCBI Taxonomy" id="194707"/>
    <lineage>
        <taxon>Eukaryota</taxon>
        <taxon>Viridiplantae</taxon>
        <taxon>Streptophyta</taxon>
        <taxon>Embryophyta</taxon>
        <taxon>Tracheophyta</taxon>
        <taxon>Spermatophyta</taxon>
        <taxon>Magnoliopsida</taxon>
        <taxon>eudicotyledons</taxon>
        <taxon>Gunneridae</taxon>
        <taxon>Pentapetalae</taxon>
        <taxon>Dilleniales</taxon>
        <taxon>Dilleniaceae</taxon>
        <taxon>Dillenia</taxon>
    </lineage>
</organism>
<dbReference type="AlphaFoldDB" id="A0AAN8ZG59"/>
<accession>A0AAN8ZG59</accession>
<protein>
    <submittedName>
        <fullName evidence="2">C2 domain</fullName>
    </submittedName>
</protein>
<dbReference type="PANTHER" id="PTHR32246:SF20">
    <property type="entry name" value="CALCIUM-DEPENDENT LIPID-BINDING (CALB DOMAIN) FAMILY PROTEIN"/>
    <property type="match status" value="1"/>
</dbReference>
<evidence type="ECO:0000313" key="3">
    <source>
        <dbReference type="Proteomes" id="UP001370490"/>
    </source>
</evidence>
<dbReference type="CDD" id="cd04051">
    <property type="entry name" value="C2_SRC2_like"/>
    <property type="match status" value="1"/>
</dbReference>
<keyword evidence="3" id="KW-1185">Reference proteome</keyword>
<proteinExistence type="predicted"/>
<name>A0AAN8ZG59_9MAGN</name>
<feature type="domain" description="C2" evidence="1">
    <location>
        <begin position="1"/>
        <end position="108"/>
    </location>
</feature>
<sequence>MYSRHEVQVTISSANHLKNVNWRHGDIRPFAIVWVDPNNKFTTGVADGDTCPFWDEQLVIQLTDPVDDSILHIDIVHANPEEDTKPLIGSARLPLSEVIDDVGFNEPLKRTLRLRRPSGRPQGQLEVEVVLSEHRYHAPEPYYEQPDYATVMHTTHVHHEEHRRDIDLGAMAVGAATGLLGGLAIAEAVEELLDD</sequence>